<organism evidence="1 2">
    <name type="scientific">Pedobacter steynii</name>
    <dbReference type="NCBI Taxonomy" id="430522"/>
    <lineage>
        <taxon>Bacteria</taxon>
        <taxon>Pseudomonadati</taxon>
        <taxon>Bacteroidota</taxon>
        <taxon>Sphingobacteriia</taxon>
        <taxon>Sphingobacteriales</taxon>
        <taxon>Sphingobacteriaceae</taxon>
        <taxon>Pedobacter</taxon>
    </lineage>
</organism>
<evidence type="ECO:0000313" key="2">
    <source>
        <dbReference type="Proteomes" id="UP000094313"/>
    </source>
</evidence>
<evidence type="ECO:0008006" key="3">
    <source>
        <dbReference type="Google" id="ProtNLM"/>
    </source>
</evidence>
<dbReference type="OrthoDB" id="759129at2"/>
<dbReference type="KEGG" id="psty:BFS30_19600"/>
<proteinExistence type="predicted"/>
<protein>
    <recommendedName>
        <fullName evidence="3">Lipoprotein</fullName>
    </recommendedName>
</protein>
<dbReference type="RefSeq" id="WP_069380842.1">
    <property type="nucleotide sequence ID" value="NZ_CP017141.1"/>
</dbReference>
<gene>
    <name evidence="1" type="ORF">BFS30_19600</name>
</gene>
<keyword evidence="2" id="KW-1185">Reference proteome</keyword>
<sequence>MKKTTKINLGSKSILNTGLYGLLFSFGLACSPSPPPKAVDEAKTTEKVKPLNDHLIAYIDSASRRMNDSGFDSLQFVALTDSFMHYFPISVYKPGQKMNDSTVLVMMHKSNGPLEDDVLTVTLPRTVGTRLDFKTITDHFGPLDPEPALFRQHKNPPPVSLSLKKHFNPPVNGLSLNISAAHFPEAANNQIVSVQVLKSKTK</sequence>
<name>A0A1D7QKP4_9SPHI</name>
<evidence type="ECO:0000313" key="1">
    <source>
        <dbReference type="EMBL" id="AOM79179.1"/>
    </source>
</evidence>
<dbReference type="PROSITE" id="PS51257">
    <property type="entry name" value="PROKAR_LIPOPROTEIN"/>
    <property type="match status" value="1"/>
</dbReference>
<dbReference type="AlphaFoldDB" id="A0A1D7QKP4"/>
<reference evidence="1 2" key="1">
    <citation type="submission" date="2016-08" db="EMBL/GenBank/DDBJ databases">
        <authorList>
            <person name="Seilhamer J.J."/>
        </authorList>
    </citation>
    <scope>NUCLEOTIDE SEQUENCE [LARGE SCALE GENOMIC DNA]</scope>
    <source>
        <strain evidence="1 2">DX4</strain>
    </source>
</reference>
<dbReference type="Proteomes" id="UP000094313">
    <property type="component" value="Chromosome"/>
</dbReference>
<accession>A0A1D7QKP4</accession>
<dbReference type="EMBL" id="CP017141">
    <property type="protein sequence ID" value="AOM79179.1"/>
    <property type="molecule type" value="Genomic_DNA"/>
</dbReference>